<sequence>MPNHDEFNRDLAAAARDMQDEDNSKQAMERAVVLATQILPGCDAAGVCVVYRGERVDTHATSDDALRQVDTLQHELKEGPCLDALRRQETVQSNDLSVDERWPKWGPEVATRLGLLSIVSYRLFSTDSTLGALNLYGKDRSAFTSDDIHDGMALAAHVGVALAGAQEVEHLEKALGGRTVIGQATGILMERFSLPSDRAFSLLSRISQNKNLKLRQLAEQIVRTRAIPKV</sequence>
<dbReference type="SMART" id="SM00065">
    <property type="entry name" value="GAF"/>
    <property type="match status" value="1"/>
</dbReference>
<keyword evidence="2" id="KW-0418">Kinase</keyword>
<reference evidence="7" key="1">
    <citation type="journal article" date="2019" name="Int. J. Syst. Evol. Microbiol.">
        <title>The Global Catalogue of Microorganisms (GCM) 10K type strain sequencing project: providing services to taxonomists for standard genome sequencing and annotation.</title>
        <authorList>
            <consortium name="The Broad Institute Genomics Platform"/>
            <consortium name="The Broad Institute Genome Sequencing Center for Infectious Disease"/>
            <person name="Wu L."/>
            <person name="Ma J."/>
        </authorList>
    </citation>
    <scope>NUCLEOTIDE SEQUENCE [LARGE SCALE GENOMIC DNA]</scope>
    <source>
        <strain evidence="7">JCM 18961</strain>
    </source>
</reference>
<dbReference type="RefSeq" id="WP_345503058.1">
    <property type="nucleotide sequence ID" value="NZ_BAABLO010000009.1"/>
</dbReference>
<accession>A0ABP8Y8X2</accession>
<protein>
    <submittedName>
        <fullName evidence="6">GAF and ANTAR domain-containing protein</fullName>
    </submittedName>
</protein>
<evidence type="ECO:0000259" key="5">
    <source>
        <dbReference type="PROSITE" id="PS50921"/>
    </source>
</evidence>
<dbReference type="InterPro" id="IPR036388">
    <property type="entry name" value="WH-like_DNA-bd_sf"/>
</dbReference>
<gene>
    <name evidence="6" type="ORF">GCM10025782_20690</name>
</gene>
<organism evidence="6 7">
    <name type="scientific">Pedococcus ginsenosidimutans</name>
    <dbReference type="NCBI Taxonomy" id="490570"/>
    <lineage>
        <taxon>Bacteria</taxon>
        <taxon>Bacillati</taxon>
        <taxon>Actinomycetota</taxon>
        <taxon>Actinomycetes</taxon>
        <taxon>Micrococcales</taxon>
        <taxon>Intrasporangiaceae</taxon>
        <taxon>Pedococcus</taxon>
    </lineage>
</organism>
<dbReference type="InterPro" id="IPR029016">
    <property type="entry name" value="GAF-like_dom_sf"/>
</dbReference>
<evidence type="ECO:0000313" key="6">
    <source>
        <dbReference type="EMBL" id="GAA4722703.1"/>
    </source>
</evidence>
<dbReference type="Pfam" id="PF13185">
    <property type="entry name" value="GAF_2"/>
    <property type="match status" value="1"/>
</dbReference>
<dbReference type="Proteomes" id="UP001500556">
    <property type="component" value="Unassembled WGS sequence"/>
</dbReference>
<keyword evidence="7" id="KW-1185">Reference proteome</keyword>
<evidence type="ECO:0000256" key="1">
    <source>
        <dbReference type="ARBA" id="ARBA00022679"/>
    </source>
</evidence>
<dbReference type="PIRSF" id="PIRSF036625">
    <property type="entry name" value="GAF_ANTAR"/>
    <property type="match status" value="1"/>
</dbReference>
<dbReference type="Pfam" id="PF03861">
    <property type="entry name" value="ANTAR"/>
    <property type="match status" value="1"/>
</dbReference>
<dbReference type="Gene3D" id="1.10.10.10">
    <property type="entry name" value="Winged helix-like DNA-binding domain superfamily/Winged helix DNA-binding domain"/>
    <property type="match status" value="1"/>
</dbReference>
<dbReference type="SUPFAM" id="SSF55781">
    <property type="entry name" value="GAF domain-like"/>
    <property type="match status" value="1"/>
</dbReference>
<feature type="domain" description="ANTAR" evidence="5">
    <location>
        <begin position="161"/>
        <end position="222"/>
    </location>
</feature>
<evidence type="ECO:0000313" key="7">
    <source>
        <dbReference type="Proteomes" id="UP001500556"/>
    </source>
</evidence>
<dbReference type="PROSITE" id="PS50921">
    <property type="entry name" value="ANTAR"/>
    <property type="match status" value="1"/>
</dbReference>
<dbReference type="InterPro" id="IPR012074">
    <property type="entry name" value="GAF_ANTAR"/>
</dbReference>
<keyword evidence="1" id="KW-0808">Transferase</keyword>
<evidence type="ECO:0000256" key="2">
    <source>
        <dbReference type="ARBA" id="ARBA00022777"/>
    </source>
</evidence>
<name>A0ABP8Y8X2_9MICO</name>
<dbReference type="SUPFAM" id="SSF52172">
    <property type="entry name" value="CheY-like"/>
    <property type="match status" value="1"/>
</dbReference>
<dbReference type="EMBL" id="BAABLO010000009">
    <property type="protein sequence ID" value="GAA4722703.1"/>
    <property type="molecule type" value="Genomic_DNA"/>
</dbReference>
<dbReference type="InterPro" id="IPR005561">
    <property type="entry name" value="ANTAR"/>
</dbReference>
<comment type="caution">
    <text evidence="6">The sequence shown here is derived from an EMBL/GenBank/DDBJ whole genome shotgun (WGS) entry which is preliminary data.</text>
</comment>
<dbReference type="SMART" id="SM01012">
    <property type="entry name" value="ANTAR"/>
    <property type="match status" value="1"/>
</dbReference>
<dbReference type="Gene3D" id="3.30.450.40">
    <property type="match status" value="1"/>
</dbReference>
<proteinExistence type="predicted"/>
<keyword evidence="4" id="KW-0804">Transcription</keyword>
<dbReference type="InterPro" id="IPR003018">
    <property type="entry name" value="GAF"/>
</dbReference>
<dbReference type="InterPro" id="IPR011006">
    <property type="entry name" value="CheY-like_superfamily"/>
</dbReference>
<evidence type="ECO:0000256" key="3">
    <source>
        <dbReference type="ARBA" id="ARBA00023015"/>
    </source>
</evidence>
<evidence type="ECO:0000256" key="4">
    <source>
        <dbReference type="ARBA" id="ARBA00023163"/>
    </source>
</evidence>
<keyword evidence="3" id="KW-0805">Transcription regulation</keyword>